<organism evidence="1 2">
    <name type="scientific">Methanothrix soehngenii (strain ATCC 5969 / DSM 3671 / JCM 10134 / NBRC 103675 / OCM 69 / GP-6)</name>
    <name type="common">Methanosaeta concilii</name>
    <dbReference type="NCBI Taxonomy" id="990316"/>
    <lineage>
        <taxon>Archaea</taxon>
        <taxon>Methanobacteriati</taxon>
        <taxon>Methanobacteriota</taxon>
        <taxon>Stenosarchaea group</taxon>
        <taxon>Methanomicrobia</taxon>
        <taxon>Methanotrichales</taxon>
        <taxon>Methanotrichaceae</taxon>
        <taxon>Methanothrix</taxon>
    </lineage>
</organism>
<reference evidence="1 2" key="1">
    <citation type="journal article" date="2011" name="J. Bacteriol.">
        <title>Complete genome sequence of Methanosaeta concilii, a specialist in aceticlastic methanogenesis.</title>
        <authorList>
            <person name="Barber R.D."/>
            <person name="Zhang L."/>
            <person name="Harnack M."/>
            <person name="Olson M.V."/>
            <person name="Kaul R."/>
            <person name="Ingram-Smith C."/>
            <person name="Smith K.S."/>
        </authorList>
    </citation>
    <scope>NUCLEOTIDE SEQUENCE [LARGE SCALE GENOMIC DNA]</scope>
    <source>
        <strain evidence="2">ATCC 5969 / DSM 3671 / JCM 10134 / NBRC 103675 / OCM 69 / GP-6</strain>
    </source>
</reference>
<dbReference type="KEGG" id="mcj:MCON_1856"/>
<dbReference type="HOGENOM" id="CLU_920128_0_0_2"/>
<proteinExistence type="predicted"/>
<dbReference type="InParanoid" id="F4BW17"/>
<sequence>MKSLLVILTVLFIFSSIGIGYVITGGDVVEVHGQGTNSTGTGNPPTYDISYSSLTPRDPSQYRSPASNFTPPNPVNNNSTGLGLNWSANRNSYPIIFDSRSSVSGTGRFSTYRAMEEKTGVAAKQVSSANYGVASLSSWITLTSDVINNTIDYANISNHTYITIDEVKPTYIISFDNTQFSGVLFRERESYSNNGDLIESKITSGQIAKESRLINGLDNAFFRGDITKNRTIVRGLFNKTMDYSLAANYVGVLSLSSRSGGSNHAEVTQEYVGIMNLSSHQRIQEIFKRINETDSWLNCCHP</sequence>
<keyword evidence="2" id="KW-1185">Reference proteome</keyword>
<dbReference type="RefSeq" id="WP_013719489.1">
    <property type="nucleotide sequence ID" value="NC_015416.1"/>
</dbReference>
<dbReference type="AlphaFoldDB" id="F4BW17"/>
<protein>
    <submittedName>
        <fullName evidence="1">Uncharacterized protein</fullName>
    </submittedName>
</protein>
<dbReference type="EMBL" id="CP002565">
    <property type="protein sequence ID" value="AEB68447.1"/>
    <property type="molecule type" value="Genomic_DNA"/>
</dbReference>
<dbReference type="GeneID" id="43447378"/>
<dbReference type="Proteomes" id="UP000007807">
    <property type="component" value="Chromosome"/>
</dbReference>
<gene>
    <name evidence="1" type="ordered locus">MCON_1856</name>
</gene>
<accession>F4BW17</accession>
<evidence type="ECO:0000313" key="1">
    <source>
        <dbReference type="EMBL" id="AEB68447.1"/>
    </source>
</evidence>
<name>F4BW17_METSG</name>
<evidence type="ECO:0000313" key="2">
    <source>
        <dbReference type="Proteomes" id="UP000007807"/>
    </source>
</evidence>